<dbReference type="InterPro" id="IPR013324">
    <property type="entry name" value="RNA_pol_sigma_r3/r4-like"/>
</dbReference>
<feature type="region of interest" description="Disordered" evidence="1">
    <location>
        <begin position="1"/>
        <end position="21"/>
    </location>
</feature>
<dbReference type="EMBL" id="BAAAKV010000029">
    <property type="protein sequence ID" value="GAA1174557.1"/>
    <property type="molecule type" value="Genomic_DNA"/>
</dbReference>
<comment type="caution">
    <text evidence="2">The sequence shown here is derived from an EMBL/GenBank/DDBJ whole genome shotgun (WGS) entry which is preliminary data.</text>
</comment>
<dbReference type="Proteomes" id="UP001501371">
    <property type="component" value="Unassembled WGS sequence"/>
</dbReference>
<feature type="region of interest" description="Disordered" evidence="1">
    <location>
        <begin position="65"/>
        <end position="112"/>
    </location>
</feature>
<name>A0ABN1UW11_9ACTN</name>
<protein>
    <submittedName>
        <fullName evidence="2">Sigma-70 family RNA polymerase sigma factor</fullName>
    </submittedName>
</protein>
<feature type="compositionally biased region" description="Pro residues" evidence="1">
    <location>
        <begin position="84"/>
        <end position="99"/>
    </location>
</feature>
<sequence length="233" mass="25006">MAVPSRRAARPPRTGAPASSDDLFRVLLPLVRAEAEAEAAAAGAEARDLEQGVWVRLLERLAHAPAERHAPGGRRPRDASDPYVPAPRAPAAPGLPGPYGPAQEAPGPGDGLARWVRDAVREEARHALRIAAHEGRYVRRDGPAAGPETDPERLALRTDRRRTLRAAVGRTPGRCPEVLTAMLSPKDPTYREIAGELGMSQGSLGPLRSRCLGCLRRLLVAEVGLPGRRGKER</sequence>
<organism evidence="2 3">
    <name type="scientific">Streptomyces hebeiensis</name>
    <dbReference type="NCBI Taxonomy" id="229486"/>
    <lineage>
        <taxon>Bacteria</taxon>
        <taxon>Bacillati</taxon>
        <taxon>Actinomycetota</taxon>
        <taxon>Actinomycetes</taxon>
        <taxon>Kitasatosporales</taxon>
        <taxon>Streptomycetaceae</taxon>
        <taxon>Streptomyces</taxon>
    </lineage>
</organism>
<evidence type="ECO:0000313" key="2">
    <source>
        <dbReference type="EMBL" id="GAA1174557.1"/>
    </source>
</evidence>
<dbReference type="SUPFAM" id="SSF88659">
    <property type="entry name" value="Sigma3 and sigma4 domains of RNA polymerase sigma factors"/>
    <property type="match status" value="1"/>
</dbReference>
<evidence type="ECO:0000313" key="3">
    <source>
        <dbReference type="Proteomes" id="UP001501371"/>
    </source>
</evidence>
<reference evidence="2 3" key="1">
    <citation type="journal article" date="2019" name="Int. J. Syst. Evol. Microbiol.">
        <title>The Global Catalogue of Microorganisms (GCM) 10K type strain sequencing project: providing services to taxonomists for standard genome sequencing and annotation.</title>
        <authorList>
            <consortium name="The Broad Institute Genomics Platform"/>
            <consortium name="The Broad Institute Genome Sequencing Center for Infectious Disease"/>
            <person name="Wu L."/>
            <person name="Ma J."/>
        </authorList>
    </citation>
    <scope>NUCLEOTIDE SEQUENCE [LARGE SCALE GENOMIC DNA]</scope>
    <source>
        <strain evidence="2 3">JCM 12696</strain>
    </source>
</reference>
<dbReference type="InterPro" id="IPR036388">
    <property type="entry name" value="WH-like_DNA-bd_sf"/>
</dbReference>
<keyword evidence="3" id="KW-1185">Reference proteome</keyword>
<gene>
    <name evidence="2" type="ORF">GCM10009654_34790</name>
</gene>
<dbReference type="Gene3D" id="1.10.10.10">
    <property type="entry name" value="Winged helix-like DNA-binding domain superfamily/Winged helix DNA-binding domain"/>
    <property type="match status" value="1"/>
</dbReference>
<accession>A0ABN1UW11</accession>
<evidence type="ECO:0000256" key="1">
    <source>
        <dbReference type="SAM" id="MobiDB-lite"/>
    </source>
</evidence>
<feature type="compositionally biased region" description="Basic and acidic residues" evidence="1">
    <location>
        <begin position="65"/>
        <end position="80"/>
    </location>
</feature>
<dbReference type="RefSeq" id="WP_344277065.1">
    <property type="nucleotide sequence ID" value="NZ_BAAAKV010000029.1"/>
</dbReference>
<proteinExistence type="predicted"/>
<feature type="compositionally biased region" description="Low complexity" evidence="1">
    <location>
        <begin position="1"/>
        <end position="20"/>
    </location>
</feature>